<name>D2VJN9_NAEGR</name>
<reference evidence="1 2" key="1">
    <citation type="journal article" date="2010" name="Cell">
        <title>The genome of Naegleria gruberi illuminates early eukaryotic versatility.</title>
        <authorList>
            <person name="Fritz-Laylin L.K."/>
            <person name="Prochnik S.E."/>
            <person name="Ginger M.L."/>
            <person name="Dacks J.B."/>
            <person name="Carpenter M.L."/>
            <person name="Field M.C."/>
            <person name="Kuo A."/>
            <person name="Paredez A."/>
            <person name="Chapman J."/>
            <person name="Pham J."/>
            <person name="Shu S."/>
            <person name="Neupane R."/>
            <person name="Cipriano M."/>
            <person name="Mancuso J."/>
            <person name="Tu H."/>
            <person name="Salamov A."/>
            <person name="Lindquist E."/>
            <person name="Shapiro H."/>
            <person name="Lucas S."/>
            <person name="Grigoriev I.V."/>
            <person name="Cande W.Z."/>
            <person name="Fulton C."/>
            <person name="Rokhsar D.S."/>
            <person name="Dawson S.C."/>
        </authorList>
    </citation>
    <scope>NUCLEOTIDE SEQUENCE [LARGE SCALE GENOMIC DNA]</scope>
    <source>
        <strain evidence="1 2">NEG-M</strain>
    </source>
</reference>
<dbReference type="InParanoid" id="D2VJN9"/>
<sequence length="239" mass="26883">MFEGMMTFSMNDLFPSASSDKGIVLDQLLGLTPSTSCNRKASTSAPLNACQVHFTLSLNETSAPTKSLRKRNQASMEMHAISGYNFMLPSNFHMLEHCATASGCSNTFEVISKKDASLEYDIFNIMIVNEDSKVVELKREMDEDSNGSCKNIARSKDIQSQISNECLSDRSTIDKWTFTSREGLHMFISMASFRIDPRKSNRMCIIEYRKRLSSSSDISQLGYKIENLIIEIINSISVY</sequence>
<dbReference type="KEGG" id="ngr:NAEGRDRAFT_69108"/>
<accession>D2VJN9</accession>
<dbReference type="AlphaFoldDB" id="D2VJN9"/>
<dbReference type="VEuPathDB" id="AmoebaDB:NAEGRDRAFT_69108"/>
<proteinExistence type="predicted"/>
<evidence type="ECO:0000313" key="1">
    <source>
        <dbReference type="EMBL" id="EFC43064.1"/>
    </source>
</evidence>
<organism evidence="2">
    <name type="scientific">Naegleria gruberi</name>
    <name type="common">Amoeba</name>
    <dbReference type="NCBI Taxonomy" id="5762"/>
    <lineage>
        <taxon>Eukaryota</taxon>
        <taxon>Discoba</taxon>
        <taxon>Heterolobosea</taxon>
        <taxon>Tetramitia</taxon>
        <taxon>Eutetramitia</taxon>
        <taxon>Vahlkampfiidae</taxon>
        <taxon>Naegleria</taxon>
    </lineage>
</organism>
<evidence type="ECO:0000313" key="2">
    <source>
        <dbReference type="Proteomes" id="UP000006671"/>
    </source>
</evidence>
<dbReference type="RefSeq" id="XP_002675808.1">
    <property type="nucleotide sequence ID" value="XM_002675762.1"/>
</dbReference>
<dbReference type="GeneID" id="8853150"/>
<dbReference type="EMBL" id="GG738876">
    <property type="protein sequence ID" value="EFC43064.1"/>
    <property type="molecule type" value="Genomic_DNA"/>
</dbReference>
<gene>
    <name evidence="1" type="ORF">NAEGRDRAFT_69108</name>
</gene>
<keyword evidence="2" id="KW-1185">Reference proteome</keyword>
<dbReference type="Proteomes" id="UP000006671">
    <property type="component" value="Unassembled WGS sequence"/>
</dbReference>
<protein>
    <submittedName>
        <fullName evidence="1">Predicted protein</fullName>
    </submittedName>
</protein>